<organism evidence="2">
    <name type="scientific">Timema cristinae</name>
    <name type="common">Walking stick</name>
    <dbReference type="NCBI Taxonomy" id="61476"/>
    <lineage>
        <taxon>Eukaryota</taxon>
        <taxon>Metazoa</taxon>
        <taxon>Ecdysozoa</taxon>
        <taxon>Arthropoda</taxon>
        <taxon>Hexapoda</taxon>
        <taxon>Insecta</taxon>
        <taxon>Pterygota</taxon>
        <taxon>Neoptera</taxon>
        <taxon>Polyneoptera</taxon>
        <taxon>Phasmatodea</taxon>
        <taxon>Timematodea</taxon>
        <taxon>Timematoidea</taxon>
        <taxon>Timematidae</taxon>
        <taxon>Timema</taxon>
    </lineage>
</organism>
<dbReference type="InterPro" id="IPR036372">
    <property type="entry name" value="BEACH_dom_sf"/>
</dbReference>
<protein>
    <recommendedName>
        <fullName evidence="1">BEACH-type PH domain-containing protein</fullName>
    </recommendedName>
</protein>
<dbReference type="Gene3D" id="2.30.29.30">
    <property type="entry name" value="Pleckstrin-homology domain (PH domain)/Phosphotyrosine-binding domain (PTB)"/>
    <property type="match status" value="1"/>
</dbReference>
<accession>A0A7R9CZS8</accession>
<dbReference type="GO" id="GO:0005829">
    <property type="term" value="C:cytosol"/>
    <property type="evidence" value="ECO:0007669"/>
    <property type="project" value="TreeGrafter"/>
</dbReference>
<evidence type="ECO:0000259" key="1">
    <source>
        <dbReference type="PROSITE" id="PS51783"/>
    </source>
</evidence>
<proteinExistence type="predicted"/>
<name>A0A7R9CZS8_TIMCR</name>
<dbReference type="InterPro" id="IPR023362">
    <property type="entry name" value="PH-BEACH_dom"/>
</dbReference>
<dbReference type="AlphaFoldDB" id="A0A7R9CZS8"/>
<dbReference type="PROSITE" id="PS51783">
    <property type="entry name" value="PH_BEACH"/>
    <property type="match status" value="1"/>
</dbReference>
<dbReference type="GO" id="GO:0008104">
    <property type="term" value="P:intracellular protein localization"/>
    <property type="evidence" value="ECO:0007669"/>
    <property type="project" value="TreeGrafter"/>
</dbReference>
<dbReference type="Gene3D" id="1.10.1540.10">
    <property type="entry name" value="BEACH domain"/>
    <property type="match status" value="1"/>
</dbReference>
<gene>
    <name evidence="2" type="ORF">TCEB3V08_LOCUS8001</name>
</gene>
<dbReference type="GO" id="GO:0016020">
    <property type="term" value="C:membrane"/>
    <property type="evidence" value="ECO:0007669"/>
    <property type="project" value="TreeGrafter"/>
</dbReference>
<evidence type="ECO:0000313" key="2">
    <source>
        <dbReference type="EMBL" id="CAD7405492.1"/>
    </source>
</evidence>
<dbReference type="SUPFAM" id="SSF50729">
    <property type="entry name" value="PH domain-like"/>
    <property type="match status" value="1"/>
</dbReference>
<dbReference type="EMBL" id="OC319463">
    <property type="protein sequence ID" value="CAD7405492.1"/>
    <property type="molecule type" value="Genomic_DNA"/>
</dbReference>
<reference evidence="2" key="1">
    <citation type="submission" date="2020-11" db="EMBL/GenBank/DDBJ databases">
        <authorList>
            <person name="Tran Van P."/>
        </authorList>
    </citation>
    <scope>NUCLEOTIDE SEQUENCE</scope>
</reference>
<dbReference type="InterPro" id="IPR011993">
    <property type="entry name" value="PH-like_dom_sf"/>
</dbReference>
<dbReference type="InterPro" id="IPR050865">
    <property type="entry name" value="BEACH_Domain"/>
</dbReference>
<dbReference type="Pfam" id="PF14844">
    <property type="entry name" value="PH_BEACH"/>
    <property type="match status" value="1"/>
</dbReference>
<dbReference type="SUPFAM" id="SSF81837">
    <property type="entry name" value="BEACH domain"/>
    <property type="match status" value="1"/>
</dbReference>
<dbReference type="GO" id="GO:0019901">
    <property type="term" value="F:protein kinase binding"/>
    <property type="evidence" value="ECO:0007669"/>
    <property type="project" value="TreeGrafter"/>
</dbReference>
<dbReference type="PANTHER" id="PTHR13743">
    <property type="entry name" value="BEIGE/BEACH-RELATED"/>
    <property type="match status" value="1"/>
</dbReference>
<sequence length="577" mass="64381">MEKQREKKNPTPAIPDGICTLSSPLQVLKYCDHLHGKWYFSEVRAIFSRRYLLQNVAIEIFLASRMEGAEWGSGQVPFDFSRGVHRRGGSISTVVPGVPGLVLRYHLSAVTMETGRCNPRFLPSPLRLVHITVSQTVVSTMADIAGFVEWGVLSLETSVETALACSVFSSVMFSLSLSSLHHVLFVSFQPPSSSVMFSLSLSSLRHVFFVSFQSPSCSLCLFPASVMFSLSLSSLHHVLFVSFQAPSSSIMFSLSLSSLPHVLFVSFQPPSCSLCLFPASLMFSLSLSSLPHVLFVSFQPPSSSIMFSFPDQATVKKVIKALPRVGVGIKYGIPQTRRASMMSARQLMRNSNMTQKWQRREISNFEYLMFLNTIAESVILDPRIYQAHAIPRYRRLEAISTEVMSVHITGALCQQISLGGPISPFLPLPLGCTPRGTTRKLESGAVRLQHRAALISSGHRHFPTSPHHIPIIFVCVPRGVGLIGGWRGPGHGEEWILRGNCNRILVYGEWETINKKPLNTKLDIKPRLSRHLKTGAYVLNALILCAYSRGYLYQGRYDPLRWPHGLRRFSCNRLDCR</sequence>
<dbReference type="PANTHER" id="PTHR13743:SF162">
    <property type="entry name" value="NEUROBEACHIN"/>
    <property type="match status" value="1"/>
</dbReference>
<feature type="domain" description="BEACH-type PH" evidence="1">
    <location>
        <begin position="1"/>
        <end position="95"/>
    </location>
</feature>